<feature type="chain" id="PRO_5003305516" description="NigD-like C-terminal beta sandwich domain-containing protein" evidence="1">
    <location>
        <begin position="25"/>
        <end position="244"/>
    </location>
</feature>
<keyword evidence="1" id="KW-0732">Signal</keyword>
<evidence type="ECO:0000313" key="2">
    <source>
        <dbReference type="EMBL" id="EGJ71021.1"/>
    </source>
</evidence>
<dbReference type="STRING" id="679937.Bcop_0807"/>
<reference evidence="2 3" key="1">
    <citation type="journal article" date="2011" name="Stand. Genomic Sci.">
        <title>Non-contiguous finished genome sequence of Bacteroides coprosuis type strain (PC139).</title>
        <authorList>
            <person name="Land M."/>
            <person name="Held B."/>
            <person name="Gronow S."/>
            <person name="Abt B."/>
            <person name="Lucas S."/>
            <person name="Del Rio T.G."/>
            <person name="Nolan M."/>
            <person name="Tice H."/>
            <person name="Cheng J.F."/>
            <person name="Pitluck S."/>
            <person name="Liolios K."/>
            <person name="Pagani I."/>
            <person name="Ivanova N."/>
            <person name="Mavromatis K."/>
            <person name="Mikhailova N."/>
            <person name="Pati A."/>
            <person name="Tapia R."/>
            <person name="Han C."/>
            <person name="Goodwin L."/>
            <person name="Chen A."/>
            <person name="Palaniappan K."/>
            <person name="Hauser L."/>
            <person name="Brambilla E.M."/>
            <person name="Rohde M."/>
            <person name="Goker M."/>
            <person name="Detter J.C."/>
            <person name="Woyke T."/>
            <person name="Bristow J."/>
            <person name="Eisen J.A."/>
            <person name="Markowitz V."/>
            <person name="Hugenholtz P."/>
            <person name="Kyrpides N.C."/>
            <person name="Klenk H.P."/>
            <person name="Lapidus A."/>
        </authorList>
    </citation>
    <scope>NUCLEOTIDE SEQUENCE [LARGE SCALE GENOMIC DNA]</scope>
    <source>
        <strain evidence="2 3">DSM 18011</strain>
    </source>
</reference>
<evidence type="ECO:0000313" key="3">
    <source>
        <dbReference type="Proteomes" id="UP000018439"/>
    </source>
</evidence>
<dbReference type="AlphaFoldDB" id="F3ZT59"/>
<dbReference type="EMBL" id="CM001167">
    <property type="protein sequence ID" value="EGJ71021.1"/>
    <property type="molecule type" value="Genomic_DNA"/>
</dbReference>
<name>F3ZT59_9BACE</name>
<proteinExistence type="predicted"/>
<gene>
    <name evidence="2" type="ORF">Bcop_0807</name>
</gene>
<sequence>MKKTSILLTLALSFLLIFTTSCFDSNSGGTSIDGGEFMTIVNNGLYVEDLLGDSGNRYSAINSEVLQLKNEAGETVIPERAIIYFSYVDEVQKTRKTTQIKIEQFQLIPVLDFNLKSDTLDLNEGDFTPFADVVKPWGIHNYITVGVSFYYDNINAPVMKDFSLFIEEAKDNTLDLRLVDTRKEVNGSIGSNQLSMNLSYRVPREYLMTKYPDLDLSDSISVKIKTNKLGEGDKDLPEFKIKID</sequence>
<keyword evidence="3" id="KW-1185">Reference proteome</keyword>
<feature type="signal peptide" evidence="1">
    <location>
        <begin position="1"/>
        <end position="24"/>
    </location>
</feature>
<accession>F3ZT59</accession>
<evidence type="ECO:0008006" key="4">
    <source>
        <dbReference type="Google" id="ProtNLM"/>
    </source>
</evidence>
<dbReference type="HOGENOM" id="CLU_1136267_0_0_10"/>
<organism evidence="2 3">
    <name type="scientific">Bacteroides coprosuis DSM 18011</name>
    <dbReference type="NCBI Taxonomy" id="679937"/>
    <lineage>
        <taxon>Bacteria</taxon>
        <taxon>Pseudomonadati</taxon>
        <taxon>Bacteroidota</taxon>
        <taxon>Bacteroidia</taxon>
        <taxon>Bacteroidales</taxon>
        <taxon>Bacteroidaceae</taxon>
        <taxon>Bacteroides</taxon>
    </lineage>
</organism>
<dbReference type="PROSITE" id="PS51257">
    <property type="entry name" value="PROKAR_LIPOPROTEIN"/>
    <property type="match status" value="1"/>
</dbReference>
<dbReference type="Proteomes" id="UP000018439">
    <property type="component" value="Chromosome"/>
</dbReference>
<dbReference type="eggNOG" id="ENOG5033SD5">
    <property type="taxonomic scope" value="Bacteria"/>
</dbReference>
<evidence type="ECO:0000256" key="1">
    <source>
        <dbReference type="SAM" id="SignalP"/>
    </source>
</evidence>
<protein>
    <recommendedName>
        <fullName evidence="4">NigD-like C-terminal beta sandwich domain-containing protein</fullName>
    </recommendedName>
</protein>